<protein>
    <submittedName>
        <fullName evidence="1">Uncharacterized protein</fullName>
    </submittedName>
</protein>
<name>A0ABS1N7B3_9ACTN</name>
<organism evidence="1 2">
    <name type="scientific">Streptomyces coffeae</name>
    <dbReference type="NCBI Taxonomy" id="621382"/>
    <lineage>
        <taxon>Bacteria</taxon>
        <taxon>Bacillati</taxon>
        <taxon>Actinomycetota</taxon>
        <taxon>Actinomycetes</taxon>
        <taxon>Kitasatosporales</taxon>
        <taxon>Streptomycetaceae</taxon>
        <taxon>Streptomyces</taxon>
    </lineage>
</organism>
<accession>A0ABS1N7B3</accession>
<dbReference type="Proteomes" id="UP000634229">
    <property type="component" value="Unassembled WGS sequence"/>
</dbReference>
<gene>
    <name evidence="1" type="ORF">JK363_04435</name>
</gene>
<proteinExistence type="predicted"/>
<evidence type="ECO:0000313" key="2">
    <source>
        <dbReference type="Proteomes" id="UP000634229"/>
    </source>
</evidence>
<evidence type="ECO:0000313" key="1">
    <source>
        <dbReference type="EMBL" id="MBL1095938.1"/>
    </source>
</evidence>
<sequence length="107" mass="11750">MADELVAGIEKFHVCLEAVCCPCDLSHHLTDLVPSCLVRVQLYFQDRHCSIKLGVHPAVVQIAIGSTSVGDVTSRFGCPEELCERKSAIRQGSRYALSLERLSHGLQ</sequence>
<dbReference type="EMBL" id="JAERRF010000002">
    <property type="protein sequence ID" value="MBL1095938.1"/>
    <property type="molecule type" value="Genomic_DNA"/>
</dbReference>
<reference evidence="1 2" key="1">
    <citation type="submission" date="2021-01" db="EMBL/GenBank/DDBJ databases">
        <title>WGS of actinomycetes isolated from Thailand.</title>
        <authorList>
            <person name="Thawai C."/>
        </authorList>
    </citation>
    <scope>NUCLEOTIDE SEQUENCE [LARGE SCALE GENOMIC DNA]</scope>
    <source>
        <strain evidence="1 2">CA1R205</strain>
    </source>
</reference>
<keyword evidence="2" id="KW-1185">Reference proteome</keyword>
<dbReference type="RefSeq" id="WP_201871568.1">
    <property type="nucleotide sequence ID" value="NZ_JAERRF010000002.1"/>
</dbReference>
<comment type="caution">
    <text evidence="1">The sequence shown here is derived from an EMBL/GenBank/DDBJ whole genome shotgun (WGS) entry which is preliminary data.</text>
</comment>